<dbReference type="EMBL" id="WJIF01000008">
    <property type="protein sequence ID" value="MRG60934.1"/>
    <property type="molecule type" value="Genomic_DNA"/>
</dbReference>
<dbReference type="PANTHER" id="PTHR33990">
    <property type="entry name" value="PROTEIN YJDN-RELATED"/>
    <property type="match status" value="1"/>
</dbReference>
<organism evidence="2 3">
    <name type="scientific">Agromyces agglutinans</name>
    <dbReference type="NCBI Taxonomy" id="2662258"/>
    <lineage>
        <taxon>Bacteria</taxon>
        <taxon>Bacillati</taxon>
        <taxon>Actinomycetota</taxon>
        <taxon>Actinomycetes</taxon>
        <taxon>Micrococcales</taxon>
        <taxon>Microbacteriaceae</taxon>
        <taxon>Agromyces</taxon>
    </lineage>
</organism>
<dbReference type="InterPro" id="IPR029068">
    <property type="entry name" value="Glyas_Bleomycin-R_OHBP_Dase"/>
</dbReference>
<comment type="caution">
    <text evidence="2">The sequence shown here is derived from an EMBL/GenBank/DDBJ whole genome shotgun (WGS) entry which is preliminary data.</text>
</comment>
<accession>A0A6I2F9L6</accession>
<dbReference type="RefSeq" id="WP_153685356.1">
    <property type="nucleotide sequence ID" value="NZ_WJIF01000008.1"/>
</dbReference>
<evidence type="ECO:0000313" key="2">
    <source>
        <dbReference type="EMBL" id="MRG60934.1"/>
    </source>
</evidence>
<dbReference type="Gene3D" id="3.10.180.10">
    <property type="entry name" value="2,3-Dihydroxybiphenyl 1,2-Dioxygenase, domain 1"/>
    <property type="match status" value="1"/>
</dbReference>
<dbReference type="InterPro" id="IPR004360">
    <property type="entry name" value="Glyas_Fos-R_dOase_dom"/>
</dbReference>
<dbReference type="PANTHER" id="PTHR33990:SF1">
    <property type="entry name" value="PROTEIN YJDN"/>
    <property type="match status" value="1"/>
</dbReference>
<dbReference type="Pfam" id="PF00903">
    <property type="entry name" value="Glyoxalase"/>
    <property type="match status" value="1"/>
</dbReference>
<proteinExistence type="predicted"/>
<dbReference type="CDD" id="cd06588">
    <property type="entry name" value="PhnB_like"/>
    <property type="match status" value="1"/>
</dbReference>
<gene>
    <name evidence="2" type="ORF">GE115_13820</name>
</gene>
<dbReference type="InterPro" id="IPR028973">
    <property type="entry name" value="PhnB-like"/>
</dbReference>
<reference evidence="2 3" key="1">
    <citation type="submission" date="2019-10" db="EMBL/GenBank/DDBJ databases">
        <authorList>
            <person name="Nie G."/>
            <person name="Ming H."/>
            <person name="Yi B."/>
        </authorList>
    </citation>
    <scope>NUCLEOTIDE SEQUENCE [LARGE SCALE GENOMIC DNA]</scope>
    <source>
        <strain evidence="2 3">CFH 90414</strain>
    </source>
</reference>
<feature type="domain" description="Glyoxalase/fosfomycin resistance/dioxygenase" evidence="1">
    <location>
        <begin position="13"/>
        <end position="152"/>
    </location>
</feature>
<dbReference type="SUPFAM" id="SSF54593">
    <property type="entry name" value="Glyoxalase/Bleomycin resistance protein/Dihydroxybiphenyl dioxygenase"/>
    <property type="match status" value="1"/>
</dbReference>
<name>A0A6I2F9L6_9MICO</name>
<dbReference type="AlphaFoldDB" id="A0A6I2F9L6"/>
<keyword evidence="3" id="KW-1185">Reference proteome</keyword>
<evidence type="ECO:0000313" key="3">
    <source>
        <dbReference type="Proteomes" id="UP000431080"/>
    </source>
</evidence>
<protein>
    <submittedName>
        <fullName evidence="2">VOC family protein</fullName>
    </submittedName>
</protein>
<dbReference type="Proteomes" id="UP000431080">
    <property type="component" value="Unassembled WGS sequence"/>
</dbReference>
<sequence>MSITTTTHLNFRGTARQALEFYRSVFGGELSSATYGDFGMPEGAPGADKIVFGRVESPSGFRIMAYDIPGADGTDVADGGDVVATAGTTRRENGATITDRAFFQSVRGGTLEEVAAVWDGLADGADVIEPLAASAWSPGFGMLTDRFGVTWVIDVEAPSNA</sequence>
<evidence type="ECO:0000259" key="1">
    <source>
        <dbReference type="Pfam" id="PF00903"/>
    </source>
</evidence>